<dbReference type="InterPro" id="IPR024173">
    <property type="entry name" value="Pesterase_MJ0037-like"/>
</dbReference>
<dbReference type="EMBL" id="VJWA01000002">
    <property type="protein sequence ID" value="TRW14248.1"/>
    <property type="molecule type" value="Genomic_DNA"/>
</dbReference>
<accession>A0A552U7Q0</accession>
<dbReference type="Gene3D" id="3.60.21.10">
    <property type="match status" value="1"/>
</dbReference>
<dbReference type="OrthoDB" id="9795838at2"/>
<name>A0A552U7Q0_9SPHN</name>
<sequence length="221" mass="23756">MSAVAFSFAGETFRPMPCGGLFWAAQQALLVADLHFEKASWYATRQQFLPPYDSVDTLNCLIDSIEASGAARVWCLGDSFHDAGGPARLGDGPRAALMQLTRGLDWVWITGNHDHEAARSLGGRVMAECHVQGIALRHEAIPHDPTPEISGHYHPKLRLTVRGRGIARRCFAVTPTKIVLPAFGALTGGLDVGDPALARAIGRPLQALVATPERLLSFAVA</sequence>
<dbReference type="GO" id="GO:0004519">
    <property type="term" value="F:endonuclease activity"/>
    <property type="evidence" value="ECO:0007669"/>
    <property type="project" value="UniProtKB-KW"/>
</dbReference>
<comment type="caution">
    <text evidence="1">The sequence shown here is derived from an EMBL/GenBank/DDBJ whole genome shotgun (WGS) entry which is preliminary data.</text>
</comment>
<dbReference type="AlphaFoldDB" id="A0A552U7Q0"/>
<keyword evidence="2" id="KW-1185">Reference proteome</keyword>
<organism evidence="1 2">
    <name type="scientific">Glacieibacterium frigidum</name>
    <dbReference type="NCBI Taxonomy" id="2593303"/>
    <lineage>
        <taxon>Bacteria</taxon>
        <taxon>Pseudomonadati</taxon>
        <taxon>Pseudomonadota</taxon>
        <taxon>Alphaproteobacteria</taxon>
        <taxon>Sphingomonadales</taxon>
        <taxon>Sphingosinicellaceae</taxon>
        <taxon>Glacieibacterium</taxon>
    </lineage>
</organism>
<dbReference type="GO" id="GO:0016787">
    <property type="term" value="F:hydrolase activity"/>
    <property type="evidence" value="ECO:0007669"/>
    <property type="project" value="UniProtKB-KW"/>
</dbReference>
<keyword evidence="1" id="KW-0378">Hydrolase</keyword>
<protein>
    <submittedName>
        <fullName evidence="1">Ligase-associated DNA damage response endonuclease PdeM</fullName>
        <ecNumber evidence="1">3.1.-.-</ecNumber>
    </submittedName>
</protein>
<reference evidence="1 2" key="1">
    <citation type="submission" date="2019-07" db="EMBL/GenBank/DDBJ databases">
        <title>Novel species isolated from glacier.</title>
        <authorList>
            <person name="Liu Q."/>
            <person name="Xin Y.-H."/>
        </authorList>
    </citation>
    <scope>NUCLEOTIDE SEQUENCE [LARGE SCALE GENOMIC DNA]</scope>
    <source>
        <strain evidence="1 2">LB1R16</strain>
    </source>
</reference>
<keyword evidence="1" id="KW-0436">Ligase</keyword>
<keyword evidence="1" id="KW-0540">Nuclease</keyword>
<gene>
    <name evidence="1" type="primary">pdeM</name>
    <name evidence="1" type="ORF">FMM06_11055</name>
</gene>
<dbReference type="GO" id="GO:0016874">
    <property type="term" value="F:ligase activity"/>
    <property type="evidence" value="ECO:0007669"/>
    <property type="project" value="UniProtKB-KW"/>
</dbReference>
<dbReference type="PANTHER" id="PTHR39323:SF1">
    <property type="entry name" value="BLR1149 PROTEIN"/>
    <property type="match status" value="1"/>
</dbReference>
<dbReference type="SUPFAM" id="SSF56300">
    <property type="entry name" value="Metallo-dependent phosphatases"/>
    <property type="match status" value="1"/>
</dbReference>
<evidence type="ECO:0000313" key="1">
    <source>
        <dbReference type="EMBL" id="TRW14248.1"/>
    </source>
</evidence>
<dbReference type="Proteomes" id="UP000317894">
    <property type="component" value="Unassembled WGS sequence"/>
</dbReference>
<dbReference type="RefSeq" id="WP_144237453.1">
    <property type="nucleotide sequence ID" value="NZ_VJWA01000002.1"/>
</dbReference>
<evidence type="ECO:0000313" key="2">
    <source>
        <dbReference type="Proteomes" id="UP000317894"/>
    </source>
</evidence>
<dbReference type="InterPro" id="IPR026336">
    <property type="entry name" value="PdeM-like"/>
</dbReference>
<dbReference type="PIRSF" id="PIRSF000887">
    <property type="entry name" value="Pesterase_MJ0037"/>
    <property type="match status" value="1"/>
</dbReference>
<proteinExistence type="predicted"/>
<dbReference type="EC" id="3.1.-.-" evidence="1"/>
<dbReference type="InterPro" id="IPR029052">
    <property type="entry name" value="Metallo-depent_PP-like"/>
</dbReference>
<dbReference type="PANTHER" id="PTHR39323">
    <property type="entry name" value="BLR1149 PROTEIN"/>
    <property type="match status" value="1"/>
</dbReference>
<dbReference type="NCBIfam" id="TIGR04123">
    <property type="entry name" value="P_estr_lig_assc"/>
    <property type="match status" value="1"/>
</dbReference>
<keyword evidence="1" id="KW-0255">Endonuclease</keyword>